<comment type="caution">
    <text evidence="1">The sequence shown here is derived from an EMBL/GenBank/DDBJ whole genome shotgun (WGS) entry which is preliminary data.</text>
</comment>
<sequence>MGSGTRRNSWNLVLAVELAESWRCMGGVNSLNHLCSSITTRFTSSSYSFVPSPNHPLLQTKPVSLIYHYQPDIKKHPCGLPKVSSSVGSYRSSQPKEGSGLVISASKFKSRAVSAVRDFPSGCGREPTSAWDRQIAVIPASESVDVESLVLRIISRNDCLDSRNTLVGKVGDTGDLSQWSGTTVGWPHIYIFCDSVTSGLGPQWLDATGVWLM</sequence>
<name>A0A5B6VBI2_9ROSI</name>
<dbReference type="AlphaFoldDB" id="A0A5B6VBI2"/>
<gene>
    <name evidence="1" type="ORF">EPI10_001612</name>
</gene>
<organism evidence="1 2">
    <name type="scientific">Gossypium australe</name>
    <dbReference type="NCBI Taxonomy" id="47621"/>
    <lineage>
        <taxon>Eukaryota</taxon>
        <taxon>Viridiplantae</taxon>
        <taxon>Streptophyta</taxon>
        <taxon>Embryophyta</taxon>
        <taxon>Tracheophyta</taxon>
        <taxon>Spermatophyta</taxon>
        <taxon>Magnoliopsida</taxon>
        <taxon>eudicotyledons</taxon>
        <taxon>Gunneridae</taxon>
        <taxon>Pentapetalae</taxon>
        <taxon>rosids</taxon>
        <taxon>malvids</taxon>
        <taxon>Malvales</taxon>
        <taxon>Malvaceae</taxon>
        <taxon>Malvoideae</taxon>
        <taxon>Gossypium</taxon>
    </lineage>
</organism>
<dbReference type="EMBL" id="SMMG02000007">
    <property type="protein sequence ID" value="KAA3466525.1"/>
    <property type="molecule type" value="Genomic_DNA"/>
</dbReference>
<dbReference type="Proteomes" id="UP000325315">
    <property type="component" value="Unassembled WGS sequence"/>
</dbReference>
<evidence type="ECO:0000313" key="1">
    <source>
        <dbReference type="EMBL" id="KAA3466525.1"/>
    </source>
</evidence>
<keyword evidence="2" id="KW-1185">Reference proteome</keyword>
<reference evidence="2" key="1">
    <citation type="journal article" date="2019" name="Plant Biotechnol. J.">
        <title>Genome sequencing of the Australian wild diploid species Gossypium australe highlights disease resistance and delayed gland morphogenesis.</title>
        <authorList>
            <person name="Cai Y."/>
            <person name="Cai X."/>
            <person name="Wang Q."/>
            <person name="Wang P."/>
            <person name="Zhang Y."/>
            <person name="Cai C."/>
            <person name="Xu Y."/>
            <person name="Wang K."/>
            <person name="Zhou Z."/>
            <person name="Wang C."/>
            <person name="Geng S."/>
            <person name="Li B."/>
            <person name="Dong Q."/>
            <person name="Hou Y."/>
            <person name="Wang H."/>
            <person name="Ai P."/>
            <person name="Liu Z."/>
            <person name="Yi F."/>
            <person name="Sun M."/>
            <person name="An G."/>
            <person name="Cheng J."/>
            <person name="Zhang Y."/>
            <person name="Shi Q."/>
            <person name="Xie Y."/>
            <person name="Shi X."/>
            <person name="Chang Y."/>
            <person name="Huang F."/>
            <person name="Chen Y."/>
            <person name="Hong S."/>
            <person name="Mi L."/>
            <person name="Sun Q."/>
            <person name="Zhang L."/>
            <person name="Zhou B."/>
            <person name="Peng R."/>
            <person name="Zhang X."/>
            <person name="Liu F."/>
        </authorList>
    </citation>
    <scope>NUCLEOTIDE SEQUENCE [LARGE SCALE GENOMIC DNA]</scope>
    <source>
        <strain evidence="2">cv. PA1801</strain>
    </source>
</reference>
<evidence type="ECO:0000313" key="2">
    <source>
        <dbReference type="Proteomes" id="UP000325315"/>
    </source>
</evidence>
<accession>A0A5B6VBI2</accession>
<proteinExistence type="predicted"/>
<protein>
    <submittedName>
        <fullName evidence="1">Uncharacterized protein</fullName>
    </submittedName>
</protein>